<dbReference type="InterPro" id="IPR045540">
    <property type="entry name" value="YegS/DAGK_C"/>
</dbReference>
<name>A0ABU2C165_9ACTN</name>
<keyword evidence="15" id="KW-1185">Reference proteome</keyword>
<evidence type="ECO:0000256" key="1">
    <source>
        <dbReference type="ARBA" id="ARBA00001946"/>
    </source>
</evidence>
<evidence type="ECO:0000259" key="13">
    <source>
        <dbReference type="PROSITE" id="PS50146"/>
    </source>
</evidence>
<keyword evidence="12" id="KW-1208">Phospholipid metabolism</keyword>
<dbReference type="Pfam" id="PF00781">
    <property type="entry name" value="DAGK_cat"/>
    <property type="match status" value="1"/>
</dbReference>
<evidence type="ECO:0000256" key="2">
    <source>
        <dbReference type="ARBA" id="ARBA00005983"/>
    </source>
</evidence>
<accession>A0ABU2C165</accession>
<evidence type="ECO:0000256" key="6">
    <source>
        <dbReference type="ARBA" id="ARBA00022741"/>
    </source>
</evidence>
<keyword evidence="9" id="KW-0460">Magnesium</keyword>
<organism evidence="14 15">
    <name type="scientific">Nocardioides marmoribigeumensis</name>
    <dbReference type="NCBI Taxonomy" id="433649"/>
    <lineage>
        <taxon>Bacteria</taxon>
        <taxon>Bacillati</taxon>
        <taxon>Actinomycetota</taxon>
        <taxon>Actinomycetes</taxon>
        <taxon>Propionibacteriales</taxon>
        <taxon>Nocardioidaceae</taxon>
        <taxon>Nocardioides</taxon>
    </lineage>
</organism>
<comment type="cofactor">
    <cofactor evidence="1">
        <name>Mg(2+)</name>
        <dbReference type="ChEBI" id="CHEBI:18420"/>
    </cofactor>
</comment>
<proteinExistence type="inferred from homology"/>
<keyword evidence="3" id="KW-0444">Lipid biosynthesis</keyword>
<evidence type="ECO:0000256" key="4">
    <source>
        <dbReference type="ARBA" id="ARBA00022679"/>
    </source>
</evidence>
<dbReference type="PROSITE" id="PS50146">
    <property type="entry name" value="DAGK"/>
    <property type="match status" value="1"/>
</dbReference>
<dbReference type="EMBL" id="JAVDYG010000001">
    <property type="protein sequence ID" value="MDR7364381.1"/>
    <property type="molecule type" value="Genomic_DNA"/>
</dbReference>
<dbReference type="PANTHER" id="PTHR12358:SF106">
    <property type="entry name" value="LIPID KINASE YEGS"/>
    <property type="match status" value="1"/>
</dbReference>
<dbReference type="Pfam" id="PF19279">
    <property type="entry name" value="YegS_C"/>
    <property type="match status" value="1"/>
</dbReference>
<evidence type="ECO:0000256" key="8">
    <source>
        <dbReference type="ARBA" id="ARBA00022840"/>
    </source>
</evidence>
<keyword evidence="7 14" id="KW-0418">Kinase</keyword>
<keyword evidence="6" id="KW-0547">Nucleotide-binding</keyword>
<evidence type="ECO:0000256" key="3">
    <source>
        <dbReference type="ARBA" id="ARBA00022516"/>
    </source>
</evidence>
<comment type="similarity">
    <text evidence="2">Belongs to the diacylglycerol/lipid kinase family.</text>
</comment>
<dbReference type="NCBIfam" id="TIGR00147">
    <property type="entry name" value="YegS/Rv2252/BmrU family lipid kinase"/>
    <property type="match status" value="1"/>
</dbReference>
<evidence type="ECO:0000256" key="5">
    <source>
        <dbReference type="ARBA" id="ARBA00022723"/>
    </source>
</evidence>
<keyword evidence="11" id="KW-0594">Phospholipid biosynthesis</keyword>
<dbReference type="InterPro" id="IPR017438">
    <property type="entry name" value="ATP-NAD_kinase_N"/>
</dbReference>
<dbReference type="EC" id="2.7.1.107" evidence="14"/>
<keyword evidence="5" id="KW-0479">Metal-binding</keyword>
<gene>
    <name evidence="14" type="ORF">J2S63_003934</name>
</gene>
<dbReference type="PANTHER" id="PTHR12358">
    <property type="entry name" value="SPHINGOSINE KINASE"/>
    <property type="match status" value="1"/>
</dbReference>
<protein>
    <submittedName>
        <fullName evidence="14">Diacylglycerol kinase (ATP)</fullName>
        <ecNumber evidence="14">2.7.1.107</ecNumber>
    </submittedName>
</protein>
<comment type="caution">
    <text evidence="14">The sequence shown here is derived from an EMBL/GenBank/DDBJ whole genome shotgun (WGS) entry which is preliminary data.</text>
</comment>
<evidence type="ECO:0000313" key="14">
    <source>
        <dbReference type="EMBL" id="MDR7364381.1"/>
    </source>
</evidence>
<dbReference type="Gene3D" id="2.60.200.40">
    <property type="match status" value="1"/>
</dbReference>
<evidence type="ECO:0000256" key="10">
    <source>
        <dbReference type="ARBA" id="ARBA00023098"/>
    </source>
</evidence>
<keyword evidence="8" id="KW-0067">ATP-binding</keyword>
<dbReference type="InterPro" id="IPR001206">
    <property type="entry name" value="Diacylglycerol_kinase_cat_dom"/>
</dbReference>
<dbReference type="Gene3D" id="3.40.50.10330">
    <property type="entry name" value="Probable inorganic polyphosphate/atp-NAD kinase, domain 1"/>
    <property type="match status" value="1"/>
</dbReference>
<reference evidence="14 15" key="1">
    <citation type="submission" date="2023-07" db="EMBL/GenBank/DDBJ databases">
        <title>Sequencing the genomes of 1000 actinobacteria strains.</title>
        <authorList>
            <person name="Klenk H.-P."/>
        </authorList>
    </citation>
    <scope>NUCLEOTIDE SEQUENCE [LARGE SCALE GENOMIC DNA]</scope>
    <source>
        <strain evidence="14 15">DSM 19426</strain>
    </source>
</reference>
<evidence type="ECO:0000256" key="9">
    <source>
        <dbReference type="ARBA" id="ARBA00022842"/>
    </source>
</evidence>
<evidence type="ECO:0000256" key="7">
    <source>
        <dbReference type="ARBA" id="ARBA00022777"/>
    </source>
</evidence>
<keyword evidence="10" id="KW-0443">Lipid metabolism</keyword>
<dbReference type="SUPFAM" id="SSF111331">
    <property type="entry name" value="NAD kinase/diacylglycerol kinase-like"/>
    <property type="match status" value="1"/>
</dbReference>
<feature type="domain" description="DAGKc" evidence="13">
    <location>
        <begin position="1"/>
        <end position="131"/>
    </location>
</feature>
<dbReference type="InterPro" id="IPR050187">
    <property type="entry name" value="Lipid_Phosphate_FormReg"/>
</dbReference>
<dbReference type="InterPro" id="IPR005218">
    <property type="entry name" value="Diacylglycerol/lipid_kinase"/>
</dbReference>
<dbReference type="InterPro" id="IPR016064">
    <property type="entry name" value="NAD/diacylglycerol_kinase_sf"/>
</dbReference>
<sequence>MAREIVLLTNPVSGRGTARRTAAIVVPRLTEAGFHVRQVEGRDASETEDLARQAVADGVESLVVVGGDGLVHLAVQALAHSDTALGVVPAGTGNDAARMLGVPRTDPQRAADVVVASRVRTIDLARTGGRRFLCVLSAGFDAIVNERANAMRWPRGQMRYNLATLAELRVFRPIDYTLDLDGDVRRVRAMMVAVGNGPSFGGGLRITEGASVTDGLLDVVFFHPISKPDLVRTYPTLFNATHRDHPAFEHHRVHTVSIAAAGITAYADGERLGPLPLTVTAEPAALKVLVGHDWVGAEHD</sequence>
<keyword evidence="4 14" id="KW-0808">Transferase</keyword>
<evidence type="ECO:0000256" key="11">
    <source>
        <dbReference type="ARBA" id="ARBA00023209"/>
    </source>
</evidence>
<dbReference type="RefSeq" id="WP_310305990.1">
    <property type="nucleotide sequence ID" value="NZ_BAAAPS010000005.1"/>
</dbReference>
<evidence type="ECO:0000313" key="15">
    <source>
        <dbReference type="Proteomes" id="UP001183648"/>
    </source>
</evidence>
<dbReference type="GO" id="GO:0004143">
    <property type="term" value="F:ATP-dependent diacylglycerol kinase activity"/>
    <property type="evidence" value="ECO:0007669"/>
    <property type="project" value="UniProtKB-EC"/>
</dbReference>
<evidence type="ECO:0000256" key="12">
    <source>
        <dbReference type="ARBA" id="ARBA00023264"/>
    </source>
</evidence>
<dbReference type="SMART" id="SM00046">
    <property type="entry name" value="DAGKc"/>
    <property type="match status" value="1"/>
</dbReference>
<dbReference type="Proteomes" id="UP001183648">
    <property type="component" value="Unassembled WGS sequence"/>
</dbReference>